<keyword evidence="5" id="KW-0547">Nucleotide-binding</keyword>
<feature type="compositionally biased region" description="Basic and acidic residues" evidence="9">
    <location>
        <begin position="461"/>
        <end position="472"/>
    </location>
</feature>
<dbReference type="InterPro" id="IPR050445">
    <property type="entry name" value="Bact_polysacc_biosynth/exp"/>
</dbReference>
<proteinExistence type="inferred from homology"/>
<evidence type="ECO:0000256" key="7">
    <source>
        <dbReference type="ARBA" id="ARBA00022989"/>
    </source>
</evidence>
<dbReference type="CDD" id="cd05387">
    <property type="entry name" value="BY-kinase"/>
    <property type="match status" value="1"/>
</dbReference>
<keyword evidence="8 10" id="KW-0472">Membrane</keyword>
<dbReference type="PANTHER" id="PTHR32309">
    <property type="entry name" value="TYROSINE-PROTEIN KINASE"/>
    <property type="match status" value="1"/>
</dbReference>
<keyword evidence="4 10" id="KW-0812">Transmembrane</keyword>
<evidence type="ECO:0000256" key="3">
    <source>
        <dbReference type="ARBA" id="ARBA00022475"/>
    </source>
</evidence>
<feature type="region of interest" description="Disordered" evidence="9">
    <location>
        <begin position="461"/>
        <end position="484"/>
    </location>
</feature>
<protein>
    <submittedName>
        <fullName evidence="12">Polysaccharide biosynthesis tyrosine autokinase</fullName>
        <ecNumber evidence="12">2.7.10.2</ecNumber>
    </submittedName>
</protein>
<dbReference type="GO" id="GO:0005886">
    <property type="term" value="C:plasma membrane"/>
    <property type="evidence" value="ECO:0007669"/>
    <property type="project" value="UniProtKB-SubCell"/>
</dbReference>
<dbReference type="InterPro" id="IPR027417">
    <property type="entry name" value="P-loop_NTPase"/>
</dbReference>
<feature type="domain" description="Polysaccharide chain length determinant N-terminal" evidence="11">
    <location>
        <begin position="20"/>
        <end position="106"/>
    </location>
</feature>
<dbReference type="InterPro" id="IPR033756">
    <property type="entry name" value="YlxH/NBP35"/>
</dbReference>
<evidence type="ECO:0000256" key="9">
    <source>
        <dbReference type="SAM" id="MobiDB-lite"/>
    </source>
</evidence>
<dbReference type="Pfam" id="PF02706">
    <property type="entry name" value="Wzz"/>
    <property type="match status" value="1"/>
</dbReference>
<evidence type="ECO:0000256" key="2">
    <source>
        <dbReference type="ARBA" id="ARBA00006683"/>
    </source>
</evidence>
<dbReference type="PANTHER" id="PTHR32309:SF13">
    <property type="entry name" value="FERRIC ENTEROBACTIN TRANSPORT PROTEIN FEPE"/>
    <property type="match status" value="1"/>
</dbReference>
<gene>
    <name evidence="12" type="ORF">ELQ94_02750</name>
</gene>
<organism evidence="12 13">
    <name type="scientific">Labedella endophytica</name>
    <dbReference type="NCBI Taxonomy" id="1523160"/>
    <lineage>
        <taxon>Bacteria</taxon>
        <taxon>Bacillati</taxon>
        <taxon>Actinomycetota</taxon>
        <taxon>Actinomycetes</taxon>
        <taxon>Micrococcales</taxon>
        <taxon>Microbacteriaceae</taxon>
        <taxon>Labedella</taxon>
    </lineage>
</organism>
<comment type="similarity">
    <text evidence="2">Belongs to the CpsC/CapA family.</text>
</comment>
<dbReference type="OrthoDB" id="9812433at2"/>
<keyword evidence="12" id="KW-0808">Transferase</keyword>
<keyword evidence="7 10" id="KW-1133">Transmembrane helix</keyword>
<evidence type="ECO:0000256" key="4">
    <source>
        <dbReference type="ARBA" id="ARBA00022692"/>
    </source>
</evidence>
<keyword evidence="3" id="KW-1003">Cell membrane</keyword>
<keyword evidence="6" id="KW-0067">ATP-binding</keyword>
<evidence type="ECO:0000256" key="10">
    <source>
        <dbReference type="SAM" id="Phobius"/>
    </source>
</evidence>
<accession>A0A433JWV9</accession>
<dbReference type="Pfam" id="PF10609">
    <property type="entry name" value="ParA"/>
    <property type="match status" value="1"/>
</dbReference>
<evidence type="ECO:0000256" key="5">
    <source>
        <dbReference type="ARBA" id="ARBA00022741"/>
    </source>
</evidence>
<dbReference type="SUPFAM" id="SSF52540">
    <property type="entry name" value="P-loop containing nucleoside triphosphate hydrolases"/>
    <property type="match status" value="1"/>
</dbReference>
<evidence type="ECO:0000256" key="8">
    <source>
        <dbReference type="ARBA" id="ARBA00023136"/>
    </source>
</evidence>
<dbReference type="NCBIfam" id="TIGR01007">
    <property type="entry name" value="eps_fam"/>
    <property type="match status" value="1"/>
</dbReference>
<reference evidence="12 13" key="1">
    <citation type="submission" date="2018-12" db="EMBL/GenBank/DDBJ databases">
        <authorList>
            <person name="Li F."/>
        </authorList>
    </citation>
    <scope>NUCLEOTIDE SEQUENCE [LARGE SCALE GENOMIC DNA]</scope>
    <source>
        <strain evidence="12 13">EGI 6500705</strain>
    </source>
</reference>
<dbReference type="EMBL" id="RZGZ01000001">
    <property type="protein sequence ID" value="RUR03478.1"/>
    <property type="molecule type" value="Genomic_DNA"/>
</dbReference>
<evidence type="ECO:0000259" key="11">
    <source>
        <dbReference type="Pfam" id="PF02706"/>
    </source>
</evidence>
<dbReference type="EC" id="2.7.10.2" evidence="12"/>
<comment type="subcellular location">
    <subcellularLocation>
        <location evidence="1">Cell membrane</location>
        <topology evidence="1">Multi-pass membrane protein</topology>
    </subcellularLocation>
</comment>
<feature type="transmembrane region" description="Helical" evidence="10">
    <location>
        <begin position="31"/>
        <end position="49"/>
    </location>
</feature>
<dbReference type="InterPro" id="IPR003856">
    <property type="entry name" value="LPS_length_determ_N"/>
</dbReference>
<keyword evidence="13" id="KW-1185">Reference proteome</keyword>
<keyword evidence="12" id="KW-0418">Kinase</keyword>
<evidence type="ECO:0000256" key="6">
    <source>
        <dbReference type="ARBA" id="ARBA00022840"/>
    </source>
</evidence>
<comment type="caution">
    <text evidence="12">The sequence shown here is derived from an EMBL/GenBank/DDBJ whole genome shotgun (WGS) entry which is preliminary data.</text>
</comment>
<dbReference type="GO" id="GO:0005524">
    <property type="term" value="F:ATP binding"/>
    <property type="evidence" value="ECO:0007669"/>
    <property type="project" value="UniProtKB-KW"/>
</dbReference>
<name>A0A433JWV9_9MICO</name>
<dbReference type="AlphaFoldDB" id="A0A433JWV9"/>
<evidence type="ECO:0000313" key="13">
    <source>
        <dbReference type="Proteomes" id="UP000274909"/>
    </source>
</evidence>
<feature type="transmembrane region" description="Helical" evidence="10">
    <location>
        <begin position="192"/>
        <end position="211"/>
    </location>
</feature>
<dbReference type="InterPro" id="IPR005702">
    <property type="entry name" value="Wzc-like_C"/>
</dbReference>
<dbReference type="Proteomes" id="UP000274909">
    <property type="component" value="Unassembled WGS sequence"/>
</dbReference>
<evidence type="ECO:0000256" key="1">
    <source>
        <dbReference type="ARBA" id="ARBA00004651"/>
    </source>
</evidence>
<dbReference type="GO" id="GO:0004715">
    <property type="term" value="F:non-membrane spanning protein tyrosine kinase activity"/>
    <property type="evidence" value="ECO:0007669"/>
    <property type="project" value="UniProtKB-EC"/>
</dbReference>
<sequence length="484" mass="50708">MHGATGPSTGRLTRGGLMNIHDYIGAIRKNWIVITALTLLGAGAGYGYAQTMPDMYRSTAQAYASTVTGETTGELVQGSSLVQGLVQSYATMATTDYVLGPVIDDLDLDTSVKDLASAVSVDTPLNTVVIEISVVSGDASEAQEIASAVTRRLAEAVAEISTRGVETDSPVELTIISPATAPVAPFSPDTRMIVAIGAAIGLLLGLAWGVLRELIDTRIRTQKDIELVTDSPILAEIGRGPRDRSLAQIISTNPNGATAESFRSLCMSLAFADVDKPVSAVVVTSAMPGEGKSSVSVGLALALAESMGRVLLVDADLRKPSVADYTGLDGTVGLTSVLLGGSTIEEAVQPWGTRGLDVLTAGTVPPNPNQLLASDTMRATLAELKKRYDFVVIDTSPLIPVTDPLWLVHETDGAIVVARSKKTKRPQLSKAMATLGSVGARVLGVVTNDVTGHERLTYYTESEKAPTRRVADPRVAASSRPDDV</sequence>
<dbReference type="Gene3D" id="3.40.50.300">
    <property type="entry name" value="P-loop containing nucleotide triphosphate hydrolases"/>
    <property type="match status" value="1"/>
</dbReference>
<evidence type="ECO:0000313" key="12">
    <source>
        <dbReference type="EMBL" id="RUR03478.1"/>
    </source>
</evidence>